<dbReference type="AlphaFoldDB" id="A0ABD2X0I8"/>
<feature type="region of interest" description="Disordered" evidence="1">
    <location>
        <begin position="748"/>
        <end position="791"/>
    </location>
</feature>
<dbReference type="InterPro" id="IPR043502">
    <property type="entry name" value="DNA/RNA_pol_sf"/>
</dbReference>
<gene>
    <name evidence="3" type="ORF">TKK_007650</name>
</gene>
<dbReference type="EMBL" id="JBJJXI010000059">
    <property type="protein sequence ID" value="KAL3398495.1"/>
    <property type="molecule type" value="Genomic_DNA"/>
</dbReference>
<feature type="compositionally biased region" description="Polar residues" evidence="1">
    <location>
        <begin position="751"/>
        <end position="764"/>
    </location>
</feature>
<proteinExistence type="predicted"/>
<sequence>MRLRWARSSMAFASYSLTPRVAGWGGERRVVTNSDHRAITSNLSDHRPHRGSAGPRRRWSARTLDEEVFSERLSGTRIPYAMPERLEDMAGALITAITEACGASMSSGGGRCHRRREPVYWWTDEIAALRRQCLRARRLAQRARGRPVEDAWRVDFAVARGRLRAAIEESKRRCWSAFCDEVDRDVWGRPYATVMSRLRGPMATPPREPSLVRWTVATLFPTVTEGLIRPPAGPAGAEVPDVSLEELRGAAARIRDGAAPGPDGVPNRALKLAVAVLPDAFLQVYSACLSGGVFPSPWKRQRLVLLLKPGKPPDAPSSYRPLCMLDTAGKILERIICGRLEVYTEAPAGLSDCQHGFRRGRSTIDAIESVTTAAREAVGGAIGSRKYCAVVTLDVRNAFNSARWNNILAALERIRTPEYLLKIIYSYFQAKVLEYHTDDGPESCSITAGVQQGSVLGPILWNVMYDSILRLKLEEGVRIVGFADDIAVVAEAGTTYEVEDILNRAIARVRDALWGLGLETADHKTEVLLLSKKRRLETITIEVGDCFIASSPCIRYLGLQLDARLTFNDHLRAASEKASRVVGALSQIMPTIGGPRSSRRRLYANVIDSILLYGAPIWSCGTRTRAGMRRAEAIHRRACLRVISGRPHLSYDATYVLASIPPLALLADERSRLYRRRHEDARAEERQETLRRWQSRWDRSSKGRWTHRLIPNVRSWIERRHGEVDYHLTQLLTGHGYFKHHSQRYDVRSVPTRSKTQSTFSSIASDLRREEKSSITSFKKLPGQKRSSSSC</sequence>
<dbReference type="Proteomes" id="UP001627154">
    <property type="component" value="Unassembled WGS sequence"/>
</dbReference>
<dbReference type="CDD" id="cd01650">
    <property type="entry name" value="RT_nLTR_like"/>
    <property type="match status" value="1"/>
</dbReference>
<evidence type="ECO:0000259" key="2">
    <source>
        <dbReference type="PROSITE" id="PS50878"/>
    </source>
</evidence>
<dbReference type="Pfam" id="PF00078">
    <property type="entry name" value="RVT_1"/>
    <property type="match status" value="1"/>
</dbReference>
<name>A0ABD2X0I8_9HYME</name>
<dbReference type="PANTHER" id="PTHR19446">
    <property type="entry name" value="REVERSE TRANSCRIPTASES"/>
    <property type="match status" value="1"/>
</dbReference>
<evidence type="ECO:0000313" key="4">
    <source>
        <dbReference type="Proteomes" id="UP001627154"/>
    </source>
</evidence>
<dbReference type="PROSITE" id="PS50878">
    <property type="entry name" value="RT_POL"/>
    <property type="match status" value="1"/>
</dbReference>
<dbReference type="InterPro" id="IPR000477">
    <property type="entry name" value="RT_dom"/>
</dbReference>
<keyword evidence="4" id="KW-1185">Reference proteome</keyword>
<comment type="caution">
    <text evidence="3">The sequence shown here is derived from an EMBL/GenBank/DDBJ whole genome shotgun (WGS) entry which is preliminary data.</text>
</comment>
<evidence type="ECO:0000256" key="1">
    <source>
        <dbReference type="SAM" id="MobiDB-lite"/>
    </source>
</evidence>
<feature type="domain" description="Reverse transcriptase" evidence="2">
    <location>
        <begin position="287"/>
        <end position="561"/>
    </location>
</feature>
<accession>A0ABD2X0I8</accession>
<dbReference type="SUPFAM" id="SSF56672">
    <property type="entry name" value="DNA/RNA polymerases"/>
    <property type="match status" value="1"/>
</dbReference>
<reference evidence="3 4" key="1">
    <citation type="journal article" date="2024" name="bioRxiv">
        <title>A reference genome for Trichogramma kaykai: A tiny desert-dwelling parasitoid wasp with competing sex-ratio distorters.</title>
        <authorList>
            <person name="Culotta J."/>
            <person name="Lindsey A.R."/>
        </authorList>
    </citation>
    <scope>NUCLEOTIDE SEQUENCE [LARGE SCALE GENOMIC DNA]</scope>
    <source>
        <strain evidence="3 4">KSX58</strain>
    </source>
</reference>
<dbReference type="GO" id="GO:0071897">
    <property type="term" value="P:DNA biosynthetic process"/>
    <property type="evidence" value="ECO:0007669"/>
    <property type="project" value="UniProtKB-ARBA"/>
</dbReference>
<evidence type="ECO:0000313" key="3">
    <source>
        <dbReference type="EMBL" id="KAL3398495.1"/>
    </source>
</evidence>
<protein>
    <recommendedName>
        <fullName evidence="2">Reverse transcriptase domain-containing protein</fullName>
    </recommendedName>
</protein>
<organism evidence="3 4">
    <name type="scientific">Trichogramma kaykai</name>
    <dbReference type="NCBI Taxonomy" id="54128"/>
    <lineage>
        <taxon>Eukaryota</taxon>
        <taxon>Metazoa</taxon>
        <taxon>Ecdysozoa</taxon>
        <taxon>Arthropoda</taxon>
        <taxon>Hexapoda</taxon>
        <taxon>Insecta</taxon>
        <taxon>Pterygota</taxon>
        <taxon>Neoptera</taxon>
        <taxon>Endopterygota</taxon>
        <taxon>Hymenoptera</taxon>
        <taxon>Apocrita</taxon>
        <taxon>Proctotrupomorpha</taxon>
        <taxon>Chalcidoidea</taxon>
        <taxon>Trichogrammatidae</taxon>
        <taxon>Trichogramma</taxon>
    </lineage>
</organism>